<feature type="transmembrane region" description="Helical" evidence="7">
    <location>
        <begin position="139"/>
        <end position="158"/>
    </location>
</feature>
<dbReference type="InterPro" id="IPR018480">
    <property type="entry name" value="PNAcMuramoyl-5peptid_Trfase_CS"/>
</dbReference>
<protein>
    <submittedName>
        <fullName evidence="11 12">Phospho-N-acetylmuramoyl-pentapeptide- transferase homolog</fullName>
    </submittedName>
</protein>
<feature type="transmembrane region" description="Helical" evidence="7">
    <location>
        <begin position="227"/>
        <end position="260"/>
    </location>
</feature>
<organism evidence="8 9">
    <name type="scientific">Punica granatum</name>
    <name type="common">Pomegranate</name>
    <dbReference type="NCBI Taxonomy" id="22663"/>
    <lineage>
        <taxon>Eukaryota</taxon>
        <taxon>Viridiplantae</taxon>
        <taxon>Streptophyta</taxon>
        <taxon>Embryophyta</taxon>
        <taxon>Tracheophyta</taxon>
        <taxon>Spermatophyta</taxon>
        <taxon>Magnoliopsida</taxon>
        <taxon>eudicotyledons</taxon>
        <taxon>Gunneridae</taxon>
        <taxon>Pentapetalae</taxon>
        <taxon>rosids</taxon>
        <taxon>malvids</taxon>
        <taxon>Myrtales</taxon>
        <taxon>Lythraceae</taxon>
        <taxon>Punica</taxon>
    </lineage>
</organism>
<comment type="subcellular location">
    <subcellularLocation>
        <location evidence="1">Membrane</location>
        <topology evidence="1">Multi-pass membrane protein</topology>
    </subcellularLocation>
</comment>
<evidence type="ECO:0000256" key="1">
    <source>
        <dbReference type="ARBA" id="ARBA00004141"/>
    </source>
</evidence>
<dbReference type="Pfam" id="PF00953">
    <property type="entry name" value="Glycos_transf_4"/>
    <property type="match status" value="1"/>
</dbReference>
<dbReference type="NCBIfam" id="TIGR00445">
    <property type="entry name" value="mraY"/>
    <property type="match status" value="1"/>
</dbReference>
<evidence type="ECO:0000313" key="8">
    <source>
        <dbReference type="EMBL" id="OWM63892.1"/>
    </source>
</evidence>
<proteinExistence type="inferred from homology"/>
<evidence type="ECO:0000313" key="9">
    <source>
        <dbReference type="Proteomes" id="UP000197138"/>
    </source>
</evidence>
<reference evidence="9" key="1">
    <citation type="journal article" date="2017" name="Plant J.">
        <title>The pomegranate (Punica granatum L.) genome and the genomics of punicalagin biosynthesis.</title>
        <authorList>
            <person name="Qin G."/>
            <person name="Xu C."/>
            <person name="Ming R."/>
            <person name="Tang H."/>
            <person name="Guyot R."/>
            <person name="Kramer E.M."/>
            <person name="Hu Y."/>
            <person name="Yi X."/>
            <person name="Qi Y."/>
            <person name="Xu X."/>
            <person name="Gao Z."/>
            <person name="Pan H."/>
            <person name="Jian J."/>
            <person name="Tian Y."/>
            <person name="Yue Z."/>
            <person name="Xu Y."/>
        </authorList>
    </citation>
    <scope>NUCLEOTIDE SEQUENCE [LARGE SCALE GENOMIC DNA]</scope>
    <source>
        <strain evidence="9">cv. Dabenzi</strain>
    </source>
</reference>
<dbReference type="GeneID" id="116214865"/>
<dbReference type="OrthoDB" id="2020675at2759"/>
<feature type="transmembrane region" description="Helical" evidence="7">
    <location>
        <begin position="403"/>
        <end position="423"/>
    </location>
</feature>
<keyword evidence="5 7" id="KW-1133">Transmembrane helix</keyword>
<dbReference type="PROSITE" id="PS01348">
    <property type="entry name" value="MRAY_2"/>
    <property type="match status" value="1"/>
</dbReference>
<dbReference type="GO" id="GO:0044038">
    <property type="term" value="P:cell wall macromolecule biosynthetic process"/>
    <property type="evidence" value="ECO:0007669"/>
    <property type="project" value="TreeGrafter"/>
</dbReference>
<name>A0A218VVG5_PUNGR</name>
<reference evidence="8" key="2">
    <citation type="submission" date="2017-06" db="EMBL/GenBank/DDBJ databases">
        <title>The pomegranate genome and the genomics of punicalagin biosynthesis.</title>
        <authorList>
            <person name="Xu C."/>
        </authorList>
    </citation>
    <scope>NUCLEOTIDE SEQUENCE [LARGE SCALE GENOMIC DNA]</scope>
    <source>
        <tissue evidence="8">Fresh leaf</tissue>
    </source>
</reference>
<reference evidence="11 12" key="4">
    <citation type="submission" date="2025-04" db="UniProtKB">
        <authorList>
            <consortium name="RefSeq"/>
        </authorList>
    </citation>
    <scope>IDENTIFICATION</scope>
    <source>
        <tissue evidence="11 12">Leaf</tissue>
    </source>
</reference>
<dbReference type="CDD" id="cd06852">
    <property type="entry name" value="GT_MraY"/>
    <property type="match status" value="1"/>
</dbReference>
<feature type="transmembrane region" description="Helical" evidence="7">
    <location>
        <begin position="280"/>
        <end position="299"/>
    </location>
</feature>
<feature type="transmembrane region" description="Helical" evidence="7">
    <location>
        <begin position="178"/>
        <end position="206"/>
    </location>
</feature>
<evidence type="ECO:0000256" key="4">
    <source>
        <dbReference type="ARBA" id="ARBA00022692"/>
    </source>
</evidence>
<keyword evidence="3 11" id="KW-0808">Transferase</keyword>
<keyword evidence="6 7" id="KW-0472">Membrane</keyword>
<feature type="transmembrane region" description="Helical" evidence="7">
    <location>
        <begin position="311"/>
        <end position="338"/>
    </location>
</feature>
<dbReference type="GO" id="GO:0005886">
    <property type="term" value="C:plasma membrane"/>
    <property type="evidence" value="ECO:0007669"/>
    <property type="project" value="TreeGrafter"/>
</dbReference>
<evidence type="ECO:0000256" key="7">
    <source>
        <dbReference type="SAM" id="Phobius"/>
    </source>
</evidence>
<dbReference type="PANTHER" id="PTHR22926">
    <property type="entry name" value="PHOSPHO-N-ACETYLMURAMOYL-PENTAPEPTIDE-TRANSFERASE"/>
    <property type="match status" value="1"/>
</dbReference>
<dbReference type="RefSeq" id="XP_031406205.1">
    <property type="nucleotide sequence ID" value="XM_031550345.1"/>
</dbReference>
<dbReference type="EMBL" id="MTKT01005880">
    <property type="protein sequence ID" value="OWM63892.1"/>
    <property type="molecule type" value="Genomic_DNA"/>
</dbReference>
<evidence type="ECO:0000256" key="6">
    <source>
        <dbReference type="ARBA" id="ARBA00023136"/>
    </source>
</evidence>
<reference evidence="10" key="3">
    <citation type="journal article" date="2020" name="Plant Biotechnol. J.">
        <title>The pomegranate (Punica granatum L.) draft genome dissects genetic divergence between soft- and hard-seeded cultivars.</title>
        <authorList>
            <person name="Luo X."/>
            <person name="Li H."/>
            <person name="Wu Z."/>
            <person name="Yao W."/>
            <person name="Zhao P."/>
            <person name="Cao D."/>
            <person name="Yu H."/>
            <person name="Li K."/>
            <person name="Poudel K."/>
            <person name="Zhao D."/>
            <person name="Zhang F."/>
            <person name="Xia X."/>
            <person name="Chen L."/>
            <person name="Wang Q."/>
            <person name="Jing D."/>
            <person name="Cao S."/>
        </authorList>
    </citation>
    <scope>NUCLEOTIDE SEQUENCE [LARGE SCALE GENOMIC DNA]</scope>
</reference>
<dbReference type="Proteomes" id="UP000197138">
    <property type="component" value="Unassembled WGS sequence"/>
</dbReference>
<evidence type="ECO:0000256" key="5">
    <source>
        <dbReference type="ARBA" id="ARBA00022989"/>
    </source>
</evidence>
<dbReference type="InterPro" id="IPR003524">
    <property type="entry name" value="PNAcMuramoyl-5peptid_Trfase"/>
</dbReference>
<evidence type="ECO:0000256" key="3">
    <source>
        <dbReference type="ARBA" id="ARBA00022679"/>
    </source>
</evidence>
<dbReference type="HAMAP" id="MF_00038">
    <property type="entry name" value="MraY"/>
    <property type="match status" value="1"/>
</dbReference>
<feature type="transmembrane region" description="Helical" evidence="7">
    <location>
        <begin position="478"/>
        <end position="499"/>
    </location>
</feature>
<dbReference type="GO" id="GO:0008963">
    <property type="term" value="F:phospho-N-acetylmuramoyl-pentapeptide-transferase activity"/>
    <property type="evidence" value="ECO:0007669"/>
    <property type="project" value="InterPro"/>
</dbReference>
<evidence type="ECO:0000313" key="12">
    <source>
        <dbReference type="RefSeq" id="XP_031406205.1"/>
    </source>
</evidence>
<dbReference type="AlphaFoldDB" id="A0A218VVG5"/>
<feature type="transmembrane region" description="Helical" evidence="7">
    <location>
        <begin position="358"/>
        <end position="391"/>
    </location>
</feature>
<sequence length="502" mass="54907">MRSHSFHLKSSHLPLLELPRRSSRSLCPPQLRRFRGASYGLQIPGSVVQRHRRHLQQSQAFDDGSFDIPSLDGWSDNEGTSSYMISSSDGEDSDGEVLINPVSDVELPRVKVSTNDALTMTAHRFAMIGRRRKRHRIKYGAFINMGLIVFLTICLLLIDWCAWRIVRLPLEPFYLTRPFFISAIIVSCVGYVCVPLLHGLQIYQIIRKEGPCRHSLKKRTPTMGGLFFVPIGVAVAQYIAGFSCIEVTGVAAVTLAYAAIGLFDDTLSLYKNHNYGLSSWLRILLEVAVGILFSLWLDCASISSPYGMKELVLLPSPVGIICLGKFYMLLTSFCFVSMGNGVNLTDGLDGLAGGTAALAFIAMSIAVLPICADLAIFGASMAGACVGFLLHNRYRASIFMGDTGSLALGGALAAMASCTGMFFPLFISSGVFVLEALSVILQVLYFRATKRLWGLGRRFFRMAPFHHHLELCGLKEPIIVAGAYVVSAFLSLFAAYVGLISA</sequence>
<keyword evidence="4 7" id="KW-0812">Transmembrane</keyword>
<keyword evidence="10" id="KW-1185">Reference proteome</keyword>
<evidence type="ECO:0000256" key="2">
    <source>
        <dbReference type="ARBA" id="ARBA00005583"/>
    </source>
</evidence>
<accession>A0A218VVG5</accession>
<dbReference type="GO" id="GO:0071555">
    <property type="term" value="P:cell wall organization"/>
    <property type="evidence" value="ECO:0007669"/>
    <property type="project" value="TreeGrafter"/>
</dbReference>
<dbReference type="InterPro" id="IPR000715">
    <property type="entry name" value="Glycosyl_transferase_4"/>
</dbReference>
<dbReference type="PROSITE" id="PS01347">
    <property type="entry name" value="MRAY_1"/>
    <property type="match status" value="1"/>
</dbReference>
<evidence type="ECO:0000313" key="11">
    <source>
        <dbReference type="RefSeq" id="XP_031406204.1"/>
    </source>
</evidence>
<dbReference type="RefSeq" id="XP_031406204.1">
    <property type="nucleotide sequence ID" value="XM_031550344.1"/>
</dbReference>
<gene>
    <name evidence="11 12" type="primary">LOC116214865</name>
    <name evidence="8" type="ORF">CDL15_Pgr006154</name>
</gene>
<evidence type="ECO:0000313" key="10">
    <source>
        <dbReference type="Proteomes" id="UP000515151"/>
    </source>
</evidence>
<dbReference type="Proteomes" id="UP000515151">
    <property type="component" value="Chromosome 7"/>
</dbReference>
<comment type="similarity">
    <text evidence="2">Belongs to the glycosyltransferase 4 family. MraY subfamily.</text>
</comment>
<dbReference type="PANTHER" id="PTHR22926:SF5">
    <property type="entry name" value="PHOSPHO-N-ACETYLMURAMOYL-PENTAPEPTIDE-TRANSFERASE HOMOLOG"/>
    <property type="match status" value="1"/>
</dbReference>